<reference evidence="7 8" key="1">
    <citation type="submission" date="2018-08" db="EMBL/GenBank/DDBJ databases">
        <title>Salinimonas sediminis sp. nov., a piezophilic bacterium isolated from a deep-sea sediment sample from the New Britain Trench.</title>
        <authorList>
            <person name="Cao J."/>
        </authorList>
    </citation>
    <scope>NUCLEOTIDE SEQUENCE [LARGE SCALE GENOMIC DNA]</scope>
    <source>
        <strain evidence="7 8">N102</strain>
    </source>
</reference>
<dbReference type="EMBL" id="CP031769">
    <property type="protein sequence ID" value="AXR08102.1"/>
    <property type="molecule type" value="Genomic_DNA"/>
</dbReference>
<dbReference type="Pfam" id="PF04751">
    <property type="entry name" value="DarP"/>
    <property type="match status" value="1"/>
</dbReference>
<keyword evidence="1 5" id="KW-0963">Cytoplasm</keyword>
<evidence type="ECO:0000313" key="8">
    <source>
        <dbReference type="Proteomes" id="UP000262073"/>
    </source>
</evidence>
<dbReference type="RefSeq" id="WP_108566715.1">
    <property type="nucleotide sequence ID" value="NZ_CP031769.1"/>
</dbReference>
<dbReference type="PANTHER" id="PTHR38101">
    <property type="entry name" value="UPF0307 PROTEIN YJGA"/>
    <property type="match status" value="1"/>
</dbReference>
<dbReference type="PANTHER" id="PTHR38101:SF1">
    <property type="entry name" value="UPF0307 PROTEIN YJGA"/>
    <property type="match status" value="1"/>
</dbReference>
<name>A0A346NRE5_9ALTE</name>
<evidence type="ECO:0000256" key="6">
    <source>
        <dbReference type="SAM" id="MobiDB-lite"/>
    </source>
</evidence>
<dbReference type="GO" id="GO:0005829">
    <property type="term" value="C:cytosol"/>
    <property type="evidence" value="ECO:0007669"/>
    <property type="project" value="TreeGrafter"/>
</dbReference>
<dbReference type="OrthoDB" id="5293604at2"/>
<evidence type="ECO:0000256" key="2">
    <source>
        <dbReference type="ARBA" id="ARBA00022517"/>
    </source>
</evidence>
<organism evidence="7 8">
    <name type="scientific">Salinimonas sediminis</name>
    <dbReference type="NCBI Taxonomy" id="2303538"/>
    <lineage>
        <taxon>Bacteria</taxon>
        <taxon>Pseudomonadati</taxon>
        <taxon>Pseudomonadota</taxon>
        <taxon>Gammaproteobacteria</taxon>
        <taxon>Alteromonadales</taxon>
        <taxon>Alteromonadaceae</taxon>
        <taxon>Alteromonas/Salinimonas group</taxon>
        <taxon>Salinimonas</taxon>
    </lineage>
</organism>
<evidence type="ECO:0000256" key="1">
    <source>
        <dbReference type="ARBA" id="ARBA00022490"/>
    </source>
</evidence>
<comment type="function">
    <text evidence="5">Member of a network of 50S ribosomal subunit biogenesis factors which assembles along the 30S-50S interface, preventing incorrect 23S rRNA structures from forming. Promotes peptidyl transferase center (PTC) maturation.</text>
</comment>
<dbReference type="PIRSF" id="PIRSF016183">
    <property type="entry name" value="UCP016183"/>
    <property type="match status" value="1"/>
</dbReference>
<dbReference type="SUPFAM" id="SSF158710">
    <property type="entry name" value="PSPTO4464-like"/>
    <property type="match status" value="1"/>
</dbReference>
<evidence type="ECO:0000256" key="4">
    <source>
        <dbReference type="ARBA" id="ARBA00022884"/>
    </source>
</evidence>
<dbReference type="Proteomes" id="UP000262073">
    <property type="component" value="Chromosome"/>
</dbReference>
<evidence type="ECO:0000256" key="3">
    <source>
        <dbReference type="ARBA" id="ARBA00022730"/>
    </source>
</evidence>
<dbReference type="GO" id="GO:0043022">
    <property type="term" value="F:ribosome binding"/>
    <property type="evidence" value="ECO:0007669"/>
    <property type="project" value="UniProtKB-UniRule"/>
</dbReference>
<dbReference type="CDD" id="cd16331">
    <property type="entry name" value="YjgA-like"/>
    <property type="match status" value="1"/>
</dbReference>
<sequence>MSDHKHHSPEDSYFEDTDTNDSAEPLSKTELKRQSAQMQKLGEELVKLTPAHLATIPMDEELEEAVMLGRAINRKKDGYRRQLQFIGKLLRQRDVTAINHALAILTHQHQTGNAAFHLLEKAREDIIAQGDEAIQALIEHYPDLDRQKLRQYERQIRKEREKNGPPKAYRELFQYLKDVIQTP</sequence>
<keyword evidence="4 5" id="KW-0694">RNA-binding</keyword>
<dbReference type="GO" id="GO:0019843">
    <property type="term" value="F:rRNA binding"/>
    <property type="evidence" value="ECO:0007669"/>
    <property type="project" value="UniProtKB-UniRule"/>
</dbReference>
<keyword evidence="8" id="KW-1185">Reference proteome</keyword>
<dbReference type="NCBIfam" id="NF003593">
    <property type="entry name" value="PRK05255.1-1"/>
    <property type="match status" value="1"/>
</dbReference>
<evidence type="ECO:0000313" key="7">
    <source>
        <dbReference type="EMBL" id="AXR08102.1"/>
    </source>
</evidence>
<feature type="region of interest" description="Disordered" evidence="6">
    <location>
        <begin position="1"/>
        <end position="28"/>
    </location>
</feature>
<comment type="similarity">
    <text evidence="5">Belongs to the DarP family.</text>
</comment>
<evidence type="ECO:0000256" key="5">
    <source>
        <dbReference type="HAMAP-Rule" id="MF_00765"/>
    </source>
</evidence>
<dbReference type="InterPro" id="IPR006839">
    <property type="entry name" value="DarP"/>
</dbReference>
<dbReference type="GO" id="GO:1902626">
    <property type="term" value="P:assembly of large subunit precursor of preribosome"/>
    <property type="evidence" value="ECO:0007669"/>
    <property type="project" value="UniProtKB-UniRule"/>
</dbReference>
<feature type="compositionally biased region" description="Acidic residues" evidence="6">
    <location>
        <begin position="12"/>
        <end position="21"/>
    </location>
</feature>
<dbReference type="KEGG" id="salm:D0Y50_18150"/>
<accession>A0A346NRE5</accession>
<keyword evidence="3 5" id="KW-0699">rRNA-binding</keyword>
<keyword evidence="2 5" id="KW-0690">Ribosome biogenesis</keyword>
<dbReference type="InterPro" id="IPR023153">
    <property type="entry name" value="DarP_sf"/>
</dbReference>
<gene>
    <name evidence="5" type="primary">darP</name>
    <name evidence="7" type="ORF">D0Y50_18150</name>
</gene>
<dbReference type="HAMAP" id="MF_00765">
    <property type="entry name" value="DarP"/>
    <property type="match status" value="1"/>
</dbReference>
<comment type="subcellular location">
    <subcellularLocation>
        <location evidence="5">Cytoplasm</location>
    </subcellularLocation>
    <text evidence="5">Associates with late stage pre-50S ribosomal subunits.</text>
</comment>
<dbReference type="AlphaFoldDB" id="A0A346NRE5"/>
<dbReference type="Gene3D" id="1.10.60.30">
    <property type="entry name" value="PSPTO4464-like domains"/>
    <property type="match status" value="2"/>
</dbReference>
<protein>
    <recommendedName>
        <fullName evidence="5">Dual-action ribosomal maturation protein DarP</fullName>
    </recommendedName>
    <alternativeName>
        <fullName evidence="5">Large ribosomal subunit assembly factor DarP</fullName>
    </alternativeName>
</protein>
<proteinExistence type="inferred from homology"/>